<dbReference type="RefSeq" id="WP_380864579.1">
    <property type="nucleotide sequence ID" value="NZ_JBHSKM010000045.1"/>
</dbReference>
<dbReference type="Proteomes" id="UP001596263">
    <property type="component" value="Unassembled WGS sequence"/>
</dbReference>
<keyword evidence="2" id="KW-1185">Reference proteome</keyword>
<name>A0ABW0CVV1_STRCD</name>
<evidence type="ECO:0000313" key="2">
    <source>
        <dbReference type="Proteomes" id="UP001596263"/>
    </source>
</evidence>
<proteinExistence type="predicted"/>
<protein>
    <submittedName>
        <fullName evidence="1">Uncharacterized protein</fullName>
    </submittedName>
</protein>
<organism evidence="1 2">
    <name type="scientific">Streptomyces coerulescens</name>
    <dbReference type="NCBI Taxonomy" id="29304"/>
    <lineage>
        <taxon>Bacteria</taxon>
        <taxon>Bacillati</taxon>
        <taxon>Actinomycetota</taxon>
        <taxon>Actinomycetes</taxon>
        <taxon>Kitasatosporales</taxon>
        <taxon>Streptomycetaceae</taxon>
        <taxon>Streptomyces</taxon>
    </lineage>
</organism>
<accession>A0ABW0CVV1</accession>
<comment type="caution">
    <text evidence="1">The sequence shown here is derived from an EMBL/GenBank/DDBJ whole genome shotgun (WGS) entry which is preliminary data.</text>
</comment>
<reference evidence="2" key="1">
    <citation type="journal article" date="2019" name="Int. J. Syst. Evol. Microbiol.">
        <title>The Global Catalogue of Microorganisms (GCM) 10K type strain sequencing project: providing services to taxonomists for standard genome sequencing and annotation.</title>
        <authorList>
            <consortium name="The Broad Institute Genomics Platform"/>
            <consortium name="The Broad Institute Genome Sequencing Center for Infectious Disease"/>
            <person name="Wu L."/>
            <person name="Ma J."/>
        </authorList>
    </citation>
    <scope>NUCLEOTIDE SEQUENCE [LARGE SCALE GENOMIC DNA]</scope>
    <source>
        <strain evidence="2">KCTC 42586</strain>
    </source>
</reference>
<gene>
    <name evidence="1" type="ORF">ACFPQ9_40430</name>
</gene>
<dbReference type="EMBL" id="JBHSKM010000045">
    <property type="protein sequence ID" value="MFC5220096.1"/>
    <property type="molecule type" value="Genomic_DNA"/>
</dbReference>
<evidence type="ECO:0000313" key="1">
    <source>
        <dbReference type="EMBL" id="MFC5220096.1"/>
    </source>
</evidence>
<sequence>MPEYINHVHLTMDGSELLPRGAGMRWAPHLIQENAAPRDREQLINAAIAEVAAILDRAEAAFYSLLDVIGPGEHAMICTTNTADGVRVASFCVLADGVDLLSCEEAEAVGFCATIASGFVASSTGAVIVRTWGPDDAVSVRAWVVDAGTRWLRPWRAERVRRACRHSVPQVAPALTRT</sequence>